<dbReference type="Pfam" id="PF22013">
    <property type="entry name" value="PG_1098_Fer"/>
    <property type="match status" value="1"/>
</dbReference>
<dbReference type="InterPro" id="IPR054168">
    <property type="entry name" value="PG_1098_Fer"/>
</dbReference>
<dbReference type="EMBL" id="CDOI01000195">
    <property type="protein sequence ID" value="CEN49292.1"/>
    <property type="molecule type" value="Genomic_DNA"/>
</dbReference>
<sequence length="393" mass="45599">MYNLLYMNILDPKVQNFILTNQDINISELLLKKPIFESVTNKELAQQIVGRNVASRKFTFLLHENIIFPPHLNLEQASSQQTAEFKSLNLRGKRFLDLTCGLGIDAFFLSKRFEEVHLVEQNPELLSLVKHNWQILGRNANFHLQNATDFLAKNQQKYDVIYIDPARRDIHNKKKFLLEDLSPNLLELQPQLWNISDKILVKLSPLIDLTYLIQTLPFVEQIDIIAVKNEVKEIFITQNRYKIEAKTECRCINLGNEDPIFTFFFDEKDEKNVAFSKVKNFIYIPNNALLKSGAFSHIAVHFGLEKLHPNTHLYTSDIKTPNFPGRRLKSEVISAKNIEKGAKYNIISKNYPLSVEEIKKKYKIKEGGNRYLIFTESVAGKEIILGRLEEDNY</sequence>
<dbReference type="Pfam" id="PF03602">
    <property type="entry name" value="Cons_hypoth95"/>
    <property type="match status" value="1"/>
</dbReference>
<proteinExistence type="predicted"/>
<dbReference type="Proteomes" id="UP000045051">
    <property type="component" value="Unassembled WGS sequence"/>
</dbReference>
<dbReference type="AlphaFoldDB" id="A0A0B7IH27"/>
<evidence type="ECO:0000259" key="1">
    <source>
        <dbReference type="Pfam" id="PF18096"/>
    </source>
</evidence>
<evidence type="ECO:0000259" key="2">
    <source>
        <dbReference type="Pfam" id="PF22013"/>
    </source>
</evidence>
<dbReference type="Gene3D" id="1.10.10.1110">
    <property type="entry name" value="Methyltransferase PG1098, N-terminal domain"/>
    <property type="match status" value="1"/>
</dbReference>
<gene>
    <name evidence="3" type="ORF">CCAND38_80049</name>
</gene>
<evidence type="ECO:0000313" key="3">
    <source>
        <dbReference type="EMBL" id="CEN49292.1"/>
    </source>
</evidence>
<protein>
    <submittedName>
        <fullName evidence="3">Uncharacterized protein</fullName>
    </submittedName>
</protein>
<accession>A0A0B7IH27</accession>
<feature type="domain" description="PG-1098 ferredoxin-like" evidence="2">
    <location>
        <begin position="281"/>
        <end position="324"/>
    </location>
</feature>
<reference evidence="3 4" key="1">
    <citation type="submission" date="2015-01" db="EMBL/GenBank/DDBJ databases">
        <authorList>
            <person name="Xiang T."/>
            <person name="Song Y."/>
            <person name="Huang L."/>
            <person name="Wang B."/>
            <person name="Wu P."/>
        </authorList>
    </citation>
    <scope>NUCLEOTIDE SEQUENCE [LARGE SCALE GENOMIC DNA]</scope>
    <source>
        <strain evidence="3 4">CcD38</strain>
    </source>
</reference>
<name>A0A0B7IH27_9FLAO</name>
<feature type="domain" description="THUMP-like" evidence="1">
    <location>
        <begin position="339"/>
        <end position="382"/>
    </location>
</feature>
<dbReference type="SUPFAM" id="SSF53335">
    <property type="entry name" value="S-adenosyl-L-methionine-dependent methyltransferases"/>
    <property type="match status" value="1"/>
</dbReference>
<dbReference type="InterPro" id="IPR041497">
    <property type="entry name" value="Thump-like"/>
</dbReference>
<keyword evidence="4" id="KW-1185">Reference proteome</keyword>
<dbReference type="CDD" id="cd02440">
    <property type="entry name" value="AdoMet_MTases"/>
    <property type="match status" value="1"/>
</dbReference>
<dbReference type="Gene3D" id="3.40.50.150">
    <property type="entry name" value="Vaccinia Virus protein VP39"/>
    <property type="match status" value="1"/>
</dbReference>
<dbReference type="InterPro" id="IPR029063">
    <property type="entry name" value="SAM-dependent_MTases_sf"/>
</dbReference>
<evidence type="ECO:0000313" key="4">
    <source>
        <dbReference type="Proteomes" id="UP000045051"/>
    </source>
</evidence>
<dbReference type="Pfam" id="PF18096">
    <property type="entry name" value="Thump_like"/>
    <property type="match status" value="1"/>
</dbReference>
<organism evidence="3 4">
    <name type="scientific">Capnocytophaga canis</name>
    <dbReference type="NCBI Taxonomy" id="1848903"/>
    <lineage>
        <taxon>Bacteria</taxon>
        <taxon>Pseudomonadati</taxon>
        <taxon>Bacteroidota</taxon>
        <taxon>Flavobacteriia</taxon>
        <taxon>Flavobacteriales</taxon>
        <taxon>Flavobacteriaceae</taxon>
        <taxon>Capnocytophaga</taxon>
    </lineage>
</organism>